<evidence type="ECO:0000313" key="4">
    <source>
        <dbReference type="EMBL" id="MBZ5708486.1"/>
    </source>
</evidence>
<feature type="signal peptide" evidence="2">
    <location>
        <begin position="1"/>
        <end position="25"/>
    </location>
</feature>
<evidence type="ECO:0000259" key="3">
    <source>
        <dbReference type="Pfam" id="PF13628"/>
    </source>
</evidence>
<proteinExistence type="predicted"/>
<dbReference type="RefSeq" id="WP_224190235.1">
    <property type="nucleotide sequence ID" value="NZ_JAIRAU010000001.1"/>
</dbReference>
<feature type="chain" id="PRO_5045168481" evidence="2">
    <location>
        <begin position="26"/>
        <end position="223"/>
    </location>
</feature>
<dbReference type="Pfam" id="PF13628">
    <property type="entry name" value="DUF4142"/>
    <property type="match status" value="1"/>
</dbReference>
<organism evidence="4 5">
    <name type="scientific">Nannocystis pusilla</name>
    <dbReference type="NCBI Taxonomy" id="889268"/>
    <lineage>
        <taxon>Bacteria</taxon>
        <taxon>Pseudomonadati</taxon>
        <taxon>Myxococcota</taxon>
        <taxon>Polyangia</taxon>
        <taxon>Nannocystales</taxon>
        <taxon>Nannocystaceae</taxon>
        <taxon>Nannocystis</taxon>
    </lineage>
</organism>
<name>A0ABS7TJT6_9BACT</name>
<keyword evidence="5" id="KW-1185">Reference proteome</keyword>
<dbReference type="InterPro" id="IPR025419">
    <property type="entry name" value="DUF4142"/>
</dbReference>
<feature type="region of interest" description="Disordered" evidence="1">
    <location>
        <begin position="27"/>
        <end position="69"/>
    </location>
</feature>
<evidence type="ECO:0000313" key="5">
    <source>
        <dbReference type="Proteomes" id="UP001139031"/>
    </source>
</evidence>
<reference evidence="4" key="1">
    <citation type="submission" date="2021-08" db="EMBL/GenBank/DDBJ databases">
        <authorList>
            <person name="Stevens D.C."/>
        </authorList>
    </citation>
    <scope>NUCLEOTIDE SEQUENCE</scope>
    <source>
        <strain evidence="4">DSM 53165</strain>
    </source>
</reference>
<feature type="compositionally biased region" description="Low complexity" evidence="1">
    <location>
        <begin position="35"/>
        <end position="68"/>
    </location>
</feature>
<gene>
    <name evidence="4" type="ORF">K7C98_04400</name>
</gene>
<dbReference type="EMBL" id="JAIRAU010000001">
    <property type="protein sequence ID" value="MBZ5708486.1"/>
    <property type="molecule type" value="Genomic_DNA"/>
</dbReference>
<keyword evidence="2" id="KW-0732">Signal</keyword>
<protein>
    <submittedName>
        <fullName evidence="4">DUF4142 domain-containing protein</fullName>
    </submittedName>
</protein>
<accession>A0ABS7TJT6</accession>
<sequence>MSRIKHSLPLTVAFAVALPCAAAFAMPPDQPQPSTPTTGTQPPGTGTRTPGTGTTTPAPGTTTPATDGLTDEEIVTFLEVYNDVGLDNNRKHRKSMKDKRVKKFAETRIKHANGAKKRLTTIRTRNKFKPKRSGDVTNYETTVVEAYGDLDNTKKGREFDTAYIDDEIQVMTNMVDTIDRVLLPSVDLPELRDELTTMRTEVQGDIREAEKIRDSLREQQPVT</sequence>
<evidence type="ECO:0000256" key="1">
    <source>
        <dbReference type="SAM" id="MobiDB-lite"/>
    </source>
</evidence>
<comment type="caution">
    <text evidence="4">The sequence shown here is derived from an EMBL/GenBank/DDBJ whole genome shotgun (WGS) entry which is preliminary data.</text>
</comment>
<feature type="domain" description="DUF4142" evidence="3">
    <location>
        <begin position="95"/>
        <end position="212"/>
    </location>
</feature>
<dbReference type="Proteomes" id="UP001139031">
    <property type="component" value="Unassembled WGS sequence"/>
</dbReference>
<evidence type="ECO:0000256" key="2">
    <source>
        <dbReference type="SAM" id="SignalP"/>
    </source>
</evidence>